<dbReference type="VEuPathDB" id="VectorBase:AALB20_030475"/>
<dbReference type="Proteomes" id="UP000069272">
    <property type="component" value="Chromosome 3L"/>
</dbReference>
<keyword evidence="2" id="KW-1185">Reference proteome</keyword>
<evidence type="ECO:0000313" key="1">
    <source>
        <dbReference type="EnsemblMetazoa" id="AALB004763-PA"/>
    </source>
</evidence>
<protein>
    <submittedName>
        <fullName evidence="1">Uncharacterized protein</fullName>
    </submittedName>
</protein>
<name>A0A182FE22_ANOAL</name>
<reference evidence="1" key="2">
    <citation type="submission" date="2022-08" db="UniProtKB">
        <authorList>
            <consortium name="EnsemblMetazoa"/>
        </authorList>
    </citation>
    <scope>IDENTIFICATION</scope>
    <source>
        <strain evidence="1">STECLA/ALBI9_A</strain>
    </source>
</reference>
<dbReference type="VEuPathDB" id="VectorBase:AALB004763"/>
<reference evidence="1 2" key="1">
    <citation type="journal article" date="2017" name="G3 (Bethesda)">
        <title>The Physical Genome Mapping of Anopheles albimanus Corrected Scaffold Misassemblies and Identified Interarm Rearrangements in Genus Anopheles.</title>
        <authorList>
            <person name="Artemov G.N."/>
            <person name="Peery A.N."/>
            <person name="Jiang X."/>
            <person name="Tu Z."/>
            <person name="Stegniy V.N."/>
            <person name="Sharakhova M.V."/>
            <person name="Sharakhov I.V."/>
        </authorList>
    </citation>
    <scope>NUCLEOTIDE SEQUENCE [LARGE SCALE GENOMIC DNA]</scope>
    <source>
        <strain evidence="1 2">ALBI9_A</strain>
    </source>
</reference>
<dbReference type="AlphaFoldDB" id="A0A182FE22"/>
<dbReference type="EnsemblMetazoa" id="AALB004763-RA">
    <property type="protein sequence ID" value="AALB004763-PA"/>
    <property type="gene ID" value="AALB004763"/>
</dbReference>
<sequence length="67" mass="7275">MNSRLMMILFAVLVSVAVVFGLPATHDESLIGPVGAGQEVELVDTVNPQDPQAFLSWRKLKKLLLLG</sequence>
<proteinExistence type="predicted"/>
<evidence type="ECO:0000313" key="2">
    <source>
        <dbReference type="Proteomes" id="UP000069272"/>
    </source>
</evidence>
<accession>A0A182FE22</accession>
<organism evidence="1 2">
    <name type="scientific">Anopheles albimanus</name>
    <name type="common">New world malaria mosquito</name>
    <dbReference type="NCBI Taxonomy" id="7167"/>
    <lineage>
        <taxon>Eukaryota</taxon>
        <taxon>Metazoa</taxon>
        <taxon>Ecdysozoa</taxon>
        <taxon>Arthropoda</taxon>
        <taxon>Hexapoda</taxon>
        <taxon>Insecta</taxon>
        <taxon>Pterygota</taxon>
        <taxon>Neoptera</taxon>
        <taxon>Endopterygota</taxon>
        <taxon>Diptera</taxon>
        <taxon>Nematocera</taxon>
        <taxon>Culicoidea</taxon>
        <taxon>Culicidae</taxon>
        <taxon>Anophelinae</taxon>
        <taxon>Anopheles</taxon>
    </lineage>
</organism>